<evidence type="ECO:0000313" key="2">
    <source>
        <dbReference type="Proteomes" id="UP001252186"/>
    </source>
</evidence>
<reference evidence="1 2" key="1">
    <citation type="submission" date="2023-09" db="EMBL/GenBank/DDBJ databases">
        <authorList>
            <person name="Rey-Velasco X."/>
        </authorList>
    </citation>
    <scope>NUCLEOTIDE SEQUENCE [LARGE SCALE GENOMIC DNA]</scope>
    <source>
        <strain evidence="1 2">P050</strain>
    </source>
</reference>
<proteinExistence type="predicted"/>
<evidence type="ECO:0000313" key="1">
    <source>
        <dbReference type="EMBL" id="MDT0552982.1"/>
    </source>
</evidence>
<protein>
    <recommendedName>
        <fullName evidence="3">Serine aminopeptidase S33 domain-containing protein</fullName>
    </recommendedName>
</protein>
<comment type="caution">
    <text evidence="1">The sequence shown here is derived from an EMBL/GenBank/DDBJ whole genome shotgun (WGS) entry which is preliminary data.</text>
</comment>
<dbReference type="InterPro" id="IPR029058">
    <property type="entry name" value="AB_hydrolase_fold"/>
</dbReference>
<evidence type="ECO:0008006" key="3">
    <source>
        <dbReference type="Google" id="ProtNLM"/>
    </source>
</evidence>
<dbReference type="Gene3D" id="3.40.50.1820">
    <property type="entry name" value="alpha/beta hydrolase"/>
    <property type="match status" value="1"/>
</dbReference>
<dbReference type="RefSeq" id="WP_311592948.1">
    <property type="nucleotide sequence ID" value="NZ_JAVRHV010000002.1"/>
</dbReference>
<sequence length="265" mass="29430">MKNLILLFVICFCSIFYSCDSKNKILKTETANDLKEISFITSDSIKIYGDLYEKDKSSPIILLFHQGGSNARAEYDSIIPKLISQGFNVLAIDQRMGGQYYGGYNRTVAQIKDHIFGNPYSYCDAYNNLEGALNYVIGSGFTGNKILWGSSYSASLAIKLGNNHQTDISGVLAFSPASGGSMKNCLPDPYFESLKIPLLIFRPPNEMKSENSKTQFEKARRFGHQTYAAINGVHGSSMLVKERVGADTSKAWEVVNLFLAKFKND</sequence>
<gene>
    <name evidence="1" type="ORF">RM519_06980</name>
</gene>
<accession>A0ABU2Y466</accession>
<dbReference type="PROSITE" id="PS51257">
    <property type="entry name" value="PROKAR_LIPOPROTEIN"/>
    <property type="match status" value="1"/>
</dbReference>
<dbReference type="EMBL" id="JAVRHV010000002">
    <property type="protein sequence ID" value="MDT0552982.1"/>
    <property type="molecule type" value="Genomic_DNA"/>
</dbReference>
<dbReference type="Proteomes" id="UP001252186">
    <property type="component" value="Unassembled WGS sequence"/>
</dbReference>
<name>A0ABU2Y466_9FLAO</name>
<keyword evidence="2" id="KW-1185">Reference proteome</keyword>
<dbReference type="SUPFAM" id="SSF53474">
    <property type="entry name" value="alpha/beta-Hydrolases"/>
    <property type="match status" value="1"/>
</dbReference>
<organism evidence="1 2">
    <name type="scientific">Urechidicola vernalis</name>
    <dbReference type="NCBI Taxonomy" id="3075600"/>
    <lineage>
        <taxon>Bacteria</taxon>
        <taxon>Pseudomonadati</taxon>
        <taxon>Bacteroidota</taxon>
        <taxon>Flavobacteriia</taxon>
        <taxon>Flavobacteriales</taxon>
        <taxon>Flavobacteriaceae</taxon>
        <taxon>Urechidicola</taxon>
    </lineage>
</organism>